<reference evidence="2 3" key="1">
    <citation type="submission" date="2020-08" db="EMBL/GenBank/DDBJ databases">
        <title>Genomic Encyclopedia of Type Strains, Phase IV (KMG-IV): sequencing the most valuable type-strain genomes for metagenomic binning, comparative biology and taxonomic classification.</title>
        <authorList>
            <person name="Goeker M."/>
        </authorList>
    </citation>
    <scope>NUCLEOTIDE SEQUENCE [LARGE SCALE GENOMIC DNA]</scope>
    <source>
        <strain evidence="2 3">DSM 26736</strain>
    </source>
</reference>
<dbReference type="Proteomes" id="UP000527143">
    <property type="component" value="Unassembled WGS sequence"/>
</dbReference>
<feature type="region of interest" description="Disordered" evidence="1">
    <location>
        <begin position="86"/>
        <end position="108"/>
    </location>
</feature>
<keyword evidence="3" id="KW-1185">Reference proteome</keyword>
<dbReference type="RefSeq" id="WP_184089427.1">
    <property type="nucleotide sequence ID" value="NZ_JACIJF010000010.1"/>
</dbReference>
<proteinExistence type="predicted"/>
<feature type="compositionally biased region" description="Acidic residues" evidence="1">
    <location>
        <begin position="99"/>
        <end position="108"/>
    </location>
</feature>
<dbReference type="EMBL" id="JACIJF010000010">
    <property type="protein sequence ID" value="MBB5711866.1"/>
    <property type="molecule type" value="Genomic_DNA"/>
</dbReference>
<protein>
    <submittedName>
        <fullName evidence="2">Uncharacterized protein</fullName>
    </submittedName>
</protein>
<evidence type="ECO:0000313" key="2">
    <source>
        <dbReference type="EMBL" id="MBB5711866.1"/>
    </source>
</evidence>
<evidence type="ECO:0000256" key="1">
    <source>
        <dbReference type="SAM" id="MobiDB-lite"/>
    </source>
</evidence>
<comment type="caution">
    <text evidence="2">The sequence shown here is derived from an EMBL/GenBank/DDBJ whole genome shotgun (WGS) entry which is preliminary data.</text>
</comment>
<organism evidence="2 3">
    <name type="scientific">Sphingomonas xinjiangensis</name>
    <dbReference type="NCBI Taxonomy" id="643568"/>
    <lineage>
        <taxon>Bacteria</taxon>
        <taxon>Pseudomonadati</taxon>
        <taxon>Pseudomonadota</taxon>
        <taxon>Alphaproteobacteria</taxon>
        <taxon>Sphingomonadales</taxon>
        <taxon>Sphingomonadaceae</taxon>
        <taxon>Sphingomonas</taxon>
    </lineage>
</organism>
<name>A0A840YNK7_9SPHN</name>
<evidence type="ECO:0000313" key="3">
    <source>
        <dbReference type="Proteomes" id="UP000527143"/>
    </source>
</evidence>
<sequence>MIAVQVELWPLGYSEDRKIIAAMVIENCGLDDSGISYRYAAELHHTGDPALQISAGEQSTEIVGHDRRDTVWKLINRVLSAAIAKDGDRSATDGLSGDPADDSGDGGR</sequence>
<gene>
    <name evidence="2" type="ORF">FHT02_003118</name>
</gene>
<dbReference type="AlphaFoldDB" id="A0A840YNK7"/>
<accession>A0A840YNK7</accession>